<feature type="transmembrane region" description="Helical" evidence="1">
    <location>
        <begin position="142"/>
        <end position="162"/>
    </location>
</feature>
<comment type="caution">
    <text evidence="2">The sequence shown here is derived from an EMBL/GenBank/DDBJ whole genome shotgun (WGS) entry which is preliminary data.</text>
</comment>
<dbReference type="Pfam" id="PF09578">
    <property type="entry name" value="Spore_YabQ"/>
    <property type="match status" value="1"/>
</dbReference>
<keyword evidence="1" id="KW-0472">Membrane</keyword>
<keyword evidence="1" id="KW-0812">Transmembrane</keyword>
<feature type="transmembrane region" description="Helical" evidence="1">
    <location>
        <begin position="6"/>
        <end position="27"/>
    </location>
</feature>
<sequence>MTLTTQFMTMMSMVAGGVYIGAAVDTFERLFHMRNKKSWLEFIWQSAFWIAQAAFLFFILYTVNYGEIRFYIFIAVLCGYAAYRALFQTGYNKWLEFWIRVTLTILRFIRRLFNIFILWPIITLVILAKNIIFWVYRLLYKGIYIVFLVIFSPILFVFRIVWKLLPINTKNYLHKIGGFCVTIKNSISNRWNGKDKE</sequence>
<dbReference type="RefSeq" id="WP_204711295.1">
    <property type="nucleotide sequence ID" value="NZ_JBHSZV010000018.1"/>
</dbReference>
<proteinExistence type="predicted"/>
<keyword evidence="3" id="KW-1185">Reference proteome</keyword>
<organism evidence="2 3">
    <name type="scientific">Halobacillus seohaensis</name>
    <dbReference type="NCBI Taxonomy" id="447421"/>
    <lineage>
        <taxon>Bacteria</taxon>
        <taxon>Bacillati</taxon>
        <taxon>Bacillota</taxon>
        <taxon>Bacilli</taxon>
        <taxon>Bacillales</taxon>
        <taxon>Bacillaceae</taxon>
        <taxon>Halobacillus</taxon>
    </lineage>
</organism>
<dbReference type="InterPro" id="IPR019074">
    <property type="entry name" value="YabQ"/>
</dbReference>
<dbReference type="Proteomes" id="UP001596410">
    <property type="component" value="Unassembled WGS sequence"/>
</dbReference>
<reference evidence="3" key="1">
    <citation type="journal article" date="2019" name="Int. J. Syst. Evol. Microbiol.">
        <title>The Global Catalogue of Microorganisms (GCM) 10K type strain sequencing project: providing services to taxonomists for standard genome sequencing and annotation.</title>
        <authorList>
            <consortium name="The Broad Institute Genomics Platform"/>
            <consortium name="The Broad Institute Genome Sequencing Center for Infectious Disease"/>
            <person name="Wu L."/>
            <person name="Ma J."/>
        </authorList>
    </citation>
    <scope>NUCLEOTIDE SEQUENCE [LARGE SCALE GENOMIC DNA]</scope>
    <source>
        <strain evidence="3">CGMCC 4.1621</strain>
    </source>
</reference>
<keyword evidence="1" id="KW-1133">Transmembrane helix</keyword>
<accession>A0ABW2EHG3</accession>
<evidence type="ECO:0000313" key="3">
    <source>
        <dbReference type="Proteomes" id="UP001596410"/>
    </source>
</evidence>
<feature type="transmembrane region" description="Helical" evidence="1">
    <location>
        <begin position="68"/>
        <end position="87"/>
    </location>
</feature>
<evidence type="ECO:0000256" key="1">
    <source>
        <dbReference type="SAM" id="Phobius"/>
    </source>
</evidence>
<dbReference type="NCBIfam" id="TIGR02893">
    <property type="entry name" value="spore_yabQ"/>
    <property type="match status" value="1"/>
</dbReference>
<feature type="transmembrane region" description="Helical" evidence="1">
    <location>
        <begin position="39"/>
        <end position="62"/>
    </location>
</feature>
<name>A0ABW2EHG3_9BACI</name>
<dbReference type="EMBL" id="JBHSZV010000018">
    <property type="protein sequence ID" value="MFC7061773.1"/>
    <property type="molecule type" value="Genomic_DNA"/>
</dbReference>
<evidence type="ECO:0000313" key="2">
    <source>
        <dbReference type="EMBL" id="MFC7061773.1"/>
    </source>
</evidence>
<protein>
    <submittedName>
        <fullName evidence="2">Spore cortex biosynthesis protein YabQ</fullName>
    </submittedName>
</protein>
<feature type="transmembrane region" description="Helical" evidence="1">
    <location>
        <begin position="108"/>
        <end position="136"/>
    </location>
</feature>
<gene>
    <name evidence="2" type="primary">yabQ</name>
    <name evidence="2" type="ORF">ACFQIC_07865</name>
</gene>